<dbReference type="Gene3D" id="2.30.29.30">
    <property type="entry name" value="Pleckstrin-homology domain (PH domain)/Phosphotyrosine-binding domain (PTB)"/>
    <property type="match status" value="1"/>
</dbReference>
<evidence type="ECO:0000256" key="1">
    <source>
        <dbReference type="ARBA" id="ARBA00004123"/>
    </source>
</evidence>
<sequence length="221" mass="24074">MVVVSPTFSVPVEGILMQLPSVQLIVNNDVDLGTATLYITENNVVWGGGTGKHGGPSSTVTLMYPAISLHAIQRDPGPGLILVINHELSLPELTQQGGGDAGQDIDDDYDADEEPMTKLRFVPANENDLEALFLAMNQGQALHPDPADEVDEDDYLDGEEFDEGDDAFEDAEEAHTSPEEAAARLRQLHLNQHNENGERCTADERPEDRPADDNDDMAEIQ</sequence>
<evidence type="ECO:0000256" key="3">
    <source>
        <dbReference type="ARBA" id="ARBA00022490"/>
    </source>
</evidence>
<dbReference type="AlphaFoldDB" id="A0A9N8KWM0"/>
<feature type="compositionally biased region" description="Acidic residues" evidence="5">
    <location>
        <begin position="147"/>
        <end position="172"/>
    </location>
</feature>
<dbReference type="GO" id="GO:0005681">
    <property type="term" value="C:spliceosomal complex"/>
    <property type="evidence" value="ECO:0007669"/>
    <property type="project" value="TreeGrafter"/>
</dbReference>
<dbReference type="InterPro" id="IPR011993">
    <property type="entry name" value="PH-like_dom_sf"/>
</dbReference>
<dbReference type="GO" id="GO:0000387">
    <property type="term" value="P:spliceosomal snRNP assembly"/>
    <property type="evidence" value="ECO:0007669"/>
    <property type="project" value="TreeGrafter"/>
</dbReference>
<dbReference type="Proteomes" id="UP001154114">
    <property type="component" value="Chromosome 26"/>
</dbReference>
<evidence type="ECO:0000256" key="2">
    <source>
        <dbReference type="ARBA" id="ARBA00004496"/>
    </source>
</evidence>
<protein>
    <recommendedName>
        <fullName evidence="8">Methylosome subunit pICln</fullName>
    </recommendedName>
</protein>
<gene>
    <name evidence="6" type="ORF">CINC_LOCUS8411</name>
</gene>
<evidence type="ECO:0000256" key="5">
    <source>
        <dbReference type="SAM" id="MobiDB-lite"/>
    </source>
</evidence>
<dbReference type="PANTHER" id="PTHR21399:SF0">
    <property type="entry name" value="METHYLOSOME SUBUNIT PICLN"/>
    <property type="match status" value="1"/>
</dbReference>
<feature type="region of interest" description="Disordered" evidence="5">
    <location>
        <begin position="142"/>
        <end position="221"/>
    </location>
</feature>
<keyword evidence="7" id="KW-1185">Reference proteome</keyword>
<reference evidence="6" key="1">
    <citation type="submission" date="2021-12" db="EMBL/GenBank/DDBJ databases">
        <authorList>
            <person name="King R."/>
        </authorList>
    </citation>
    <scope>NUCLEOTIDE SEQUENCE</scope>
</reference>
<feature type="compositionally biased region" description="Basic and acidic residues" evidence="5">
    <location>
        <begin position="173"/>
        <end position="183"/>
    </location>
</feature>
<evidence type="ECO:0000256" key="4">
    <source>
        <dbReference type="ARBA" id="ARBA00023242"/>
    </source>
</evidence>
<organism evidence="6 7">
    <name type="scientific">Chrysodeixis includens</name>
    <name type="common">Soybean looper</name>
    <name type="synonym">Pseudoplusia includens</name>
    <dbReference type="NCBI Taxonomy" id="689277"/>
    <lineage>
        <taxon>Eukaryota</taxon>
        <taxon>Metazoa</taxon>
        <taxon>Ecdysozoa</taxon>
        <taxon>Arthropoda</taxon>
        <taxon>Hexapoda</taxon>
        <taxon>Insecta</taxon>
        <taxon>Pterygota</taxon>
        <taxon>Neoptera</taxon>
        <taxon>Endopterygota</taxon>
        <taxon>Lepidoptera</taxon>
        <taxon>Glossata</taxon>
        <taxon>Ditrysia</taxon>
        <taxon>Noctuoidea</taxon>
        <taxon>Noctuidae</taxon>
        <taxon>Plusiinae</taxon>
        <taxon>Chrysodeixis</taxon>
    </lineage>
</organism>
<keyword evidence="3" id="KW-0963">Cytoplasm</keyword>
<dbReference type="GO" id="GO:0005829">
    <property type="term" value="C:cytosol"/>
    <property type="evidence" value="ECO:0007669"/>
    <property type="project" value="TreeGrafter"/>
</dbReference>
<dbReference type="OrthoDB" id="19714at2759"/>
<evidence type="ECO:0000313" key="6">
    <source>
        <dbReference type="EMBL" id="CAD0206115.1"/>
    </source>
</evidence>
<proteinExistence type="predicted"/>
<name>A0A9N8KWM0_CHRIL</name>
<dbReference type="EMBL" id="LR824029">
    <property type="protein sequence ID" value="CAD0206115.1"/>
    <property type="molecule type" value="Genomic_DNA"/>
</dbReference>
<evidence type="ECO:0008006" key="8">
    <source>
        <dbReference type="Google" id="ProtNLM"/>
    </source>
</evidence>
<dbReference type="PANTHER" id="PTHR21399">
    <property type="entry name" value="CHLORIDE CONDUCTANCE REGULATORY PROTEIN ICLN"/>
    <property type="match status" value="1"/>
</dbReference>
<dbReference type="GO" id="GO:0045292">
    <property type="term" value="P:mRNA cis splicing, via spliceosome"/>
    <property type="evidence" value="ECO:0007669"/>
    <property type="project" value="TreeGrafter"/>
</dbReference>
<dbReference type="Pfam" id="PF03517">
    <property type="entry name" value="Voldacs"/>
    <property type="match status" value="1"/>
</dbReference>
<dbReference type="InterPro" id="IPR039924">
    <property type="entry name" value="ICln/Lot5/Saf5"/>
</dbReference>
<comment type="subcellular location">
    <subcellularLocation>
        <location evidence="2">Cytoplasm</location>
    </subcellularLocation>
    <subcellularLocation>
        <location evidence="1">Nucleus</location>
    </subcellularLocation>
</comment>
<evidence type="ECO:0000313" key="7">
    <source>
        <dbReference type="Proteomes" id="UP001154114"/>
    </source>
</evidence>
<dbReference type="GO" id="GO:0034715">
    <property type="term" value="C:pICln-Sm protein complex"/>
    <property type="evidence" value="ECO:0007669"/>
    <property type="project" value="TreeGrafter"/>
</dbReference>
<feature type="compositionally biased region" description="Basic and acidic residues" evidence="5">
    <location>
        <begin position="195"/>
        <end position="212"/>
    </location>
</feature>
<accession>A0A9N8KWM0</accession>
<keyword evidence="4" id="KW-0539">Nucleus</keyword>